<dbReference type="STRING" id="407821.A0A087TZP4"/>
<dbReference type="EMBL" id="KK117482">
    <property type="protein sequence ID" value="KFM70583.1"/>
    <property type="molecule type" value="Genomic_DNA"/>
</dbReference>
<dbReference type="InterPro" id="IPR035963">
    <property type="entry name" value="FERM_2"/>
</dbReference>
<feature type="non-terminal residue" evidence="2">
    <location>
        <position position="35"/>
    </location>
</feature>
<protein>
    <submittedName>
        <fullName evidence="2">Tyrosine-protein phosphatase non-receptor type 4</fullName>
    </submittedName>
</protein>
<evidence type="ECO:0000313" key="2">
    <source>
        <dbReference type="EMBL" id="KFM70583.1"/>
    </source>
</evidence>
<evidence type="ECO:0000259" key="1">
    <source>
        <dbReference type="PROSITE" id="PS50057"/>
    </source>
</evidence>
<feature type="non-terminal residue" evidence="2">
    <location>
        <position position="1"/>
    </location>
</feature>
<gene>
    <name evidence="2" type="ORF">X975_16444</name>
</gene>
<proteinExistence type="predicted"/>
<dbReference type="PROSITE" id="PS50057">
    <property type="entry name" value="FERM_3"/>
    <property type="match status" value="1"/>
</dbReference>
<sequence>YVCDPSKLHEEYTRYHFFLQLKKDILDGKLIVPSA</sequence>
<dbReference type="SUPFAM" id="SSF47031">
    <property type="entry name" value="Second domain of FERM"/>
    <property type="match status" value="1"/>
</dbReference>
<accession>A0A087TZP4</accession>
<feature type="domain" description="FERM" evidence="1">
    <location>
        <begin position="1"/>
        <end position="35"/>
    </location>
</feature>
<keyword evidence="2" id="KW-0675">Receptor</keyword>
<evidence type="ECO:0000313" key="3">
    <source>
        <dbReference type="Proteomes" id="UP000054359"/>
    </source>
</evidence>
<dbReference type="OrthoDB" id="6235974at2759"/>
<dbReference type="Proteomes" id="UP000054359">
    <property type="component" value="Unassembled WGS sequence"/>
</dbReference>
<dbReference type="AlphaFoldDB" id="A0A087TZP4"/>
<dbReference type="Gene3D" id="1.20.80.60">
    <property type="match status" value="1"/>
</dbReference>
<dbReference type="InterPro" id="IPR000299">
    <property type="entry name" value="FERM_domain"/>
</dbReference>
<keyword evidence="3" id="KW-1185">Reference proteome</keyword>
<name>A0A087TZP4_STEMI</name>
<organism evidence="2 3">
    <name type="scientific">Stegodyphus mimosarum</name>
    <name type="common">African social velvet spider</name>
    <dbReference type="NCBI Taxonomy" id="407821"/>
    <lineage>
        <taxon>Eukaryota</taxon>
        <taxon>Metazoa</taxon>
        <taxon>Ecdysozoa</taxon>
        <taxon>Arthropoda</taxon>
        <taxon>Chelicerata</taxon>
        <taxon>Arachnida</taxon>
        <taxon>Araneae</taxon>
        <taxon>Araneomorphae</taxon>
        <taxon>Entelegynae</taxon>
        <taxon>Eresoidea</taxon>
        <taxon>Eresidae</taxon>
        <taxon>Stegodyphus</taxon>
    </lineage>
</organism>
<reference evidence="2 3" key="1">
    <citation type="submission" date="2013-11" db="EMBL/GenBank/DDBJ databases">
        <title>Genome sequencing of Stegodyphus mimosarum.</title>
        <authorList>
            <person name="Bechsgaard J."/>
        </authorList>
    </citation>
    <scope>NUCLEOTIDE SEQUENCE [LARGE SCALE GENOMIC DNA]</scope>
</reference>